<dbReference type="InterPro" id="IPR011990">
    <property type="entry name" value="TPR-like_helical_dom_sf"/>
</dbReference>
<feature type="region of interest" description="Disordered" evidence="4">
    <location>
        <begin position="934"/>
        <end position="975"/>
    </location>
</feature>
<dbReference type="PROSITE" id="PS50293">
    <property type="entry name" value="TPR_REGION"/>
    <property type="match status" value="1"/>
</dbReference>
<evidence type="ECO:0000256" key="2">
    <source>
        <dbReference type="ARBA" id="ARBA00022803"/>
    </source>
</evidence>
<gene>
    <name evidence="5" type="ORF">GPM918_LOCUS30442</name>
    <name evidence="6" type="ORF">SRO942_LOCUS31055</name>
</gene>
<keyword evidence="7" id="KW-1185">Reference proteome</keyword>
<evidence type="ECO:0000256" key="3">
    <source>
        <dbReference type="PROSITE-ProRule" id="PRU00339"/>
    </source>
</evidence>
<dbReference type="Gene3D" id="3.90.176.10">
    <property type="entry name" value="Toxin ADP-ribosyltransferase, Chain A, domain 1"/>
    <property type="match status" value="1"/>
</dbReference>
<dbReference type="PROSITE" id="PS50005">
    <property type="entry name" value="TPR"/>
    <property type="match status" value="5"/>
</dbReference>
<accession>A0A815GKV1</accession>
<protein>
    <recommendedName>
        <fullName evidence="8">Tetratricopeptide repeat protein</fullName>
    </recommendedName>
</protein>
<dbReference type="EMBL" id="CAJOBC010058906">
    <property type="protein sequence ID" value="CAF4202335.1"/>
    <property type="molecule type" value="Genomic_DNA"/>
</dbReference>
<feature type="repeat" description="TPR" evidence="3">
    <location>
        <begin position="419"/>
        <end position="452"/>
    </location>
</feature>
<dbReference type="InterPro" id="IPR019734">
    <property type="entry name" value="TPR_rpt"/>
</dbReference>
<dbReference type="Proteomes" id="UP000681722">
    <property type="component" value="Unassembled WGS sequence"/>
</dbReference>
<keyword evidence="2 3" id="KW-0802">TPR repeat</keyword>
<keyword evidence="1" id="KW-0677">Repeat</keyword>
<feature type="repeat" description="TPR" evidence="3">
    <location>
        <begin position="645"/>
        <end position="678"/>
    </location>
</feature>
<evidence type="ECO:0000256" key="4">
    <source>
        <dbReference type="SAM" id="MobiDB-lite"/>
    </source>
</evidence>
<feature type="repeat" description="TPR" evidence="3">
    <location>
        <begin position="276"/>
        <end position="309"/>
    </location>
</feature>
<evidence type="ECO:0000313" key="7">
    <source>
        <dbReference type="Proteomes" id="UP000663829"/>
    </source>
</evidence>
<dbReference type="SUPFAM" id="SSF56399">
    <property type="entry name" value="ADP-ribosylation"/>
    <property type="match status" value="1"/>
</dbReference>
<dbReference type="PANTHER" id="PTHR45641">
    <property type="entry name" value="TETRATRICOPEPTIDE REPEAT PROTEIN (AFU_ORTHOLOGUE AFUA_6G03870)"/>
    <property type="match status" value="1"/>
</dbReference>
<dbReference type="Pfam" id="PF13424">
    <property type="entry name" value="TPR_12"/>
    <property type="match status" value="2"/>
</dbReference>
<dbReference type="SMART" id="SM00028">
    <property type="entry name" value="TPR"/>
    <property type="match status" value="11"/>
</dbReference>
<evidence type="ECO:0000313" key="5">
    <source>
        <dbReference type="EMBL" id="CAF1341242.1"/>
    </source>
</evidence>
<dbReference type="EMBL" id="CAJNOQ010014419">
    <property type="protein sequence ID" value="CAF1341242.1"/>
    <property type="molecule type" value="Genomic_DNA"/>
</dbReference>
<feature type="repeat" description="TPR" evidence="3">
    <location>
        <begin position="234"/>
        <end position="267"/>
    </location>
</feature>
<feature type="compositionally biased region" description="Low complexity" evidence="4">
    <location>
        <begin position="957"/>
        <end position="975"/>
    </location>
</feature>
<sequence length="1463" mass="169251">MIEVIFNNTKKTNQKGTTLYRADKINKLSFEKMKQKQKGQLITMNGFVSTTTDIGIAEGYARNQFVPPGAVSVLFEIKYNPKKQCTAFADIEDISFHPEEKEALFSMGSAFAIDRIDAPLTSESFYRVKLTASDLDKTIVDDMKSKVEQSSASGLSMLLSRYLIELGEYRAVKKYLTSLLNCDILMDDPSIASAFNCMGMIYSRQGLYADALEYFKQALNHQTRLEYSNNNALAEIHSNIGEAYVNLAYFDEALQVFKKAERTQMREPLTTRQHLASIHSNIGYAYYKKKDYDNAEKFFKMANDLYSSKTSRKLAYDALEQRLMEADLNLKYGNLLSIKRQFEKADEQYDKAIKTYQTLLTETDPKLMKAHTDCIAEYARTQAYNKVIEKYENGLSDLLQKYESKAFEVTTTTDLKNLTTLYYLIGACYASMEKYDKAIQSWKRGYICKRKNHIDQLLRATSDDDVNDEDLGDLIYFIHKSFRKVSEKKIKDNGLVYFLLEQYEKAKTQLEQTENSDMIDLVLLADLYTQLNLHNLAIETYEKALSMKNVAKNDPIVTEIYLSIAQLETSPEKLQEHEKHFTIKESGNRTVSMRVVINDQLAKCYLEKANRDVTQQVLYAQARSIAELSIALKSQYFSQYHPSIATNYRLIAETYFEENNYRQAIEMYQKALEIQQLNLPMDHRDIKQSYFKIGNTFCKMYKLNDAVEKYQFAIEGDVSSLLKAITFSTKAELLAEQKDYLSALDEEVKSQTFLEEQLPKDLIDIVEATFMDRSLDDLKNLINDRVQLSDIRSFATFLADLSYIYLKLGYIKFKQASKQASDECIAVYQEALNLQLKIILFQNSDEDVTTKIYQTLGFVNATNDIDDEALRNYSQAMDNESNYVIHWKLVNLYEGEERYSMALSHCKYLLRYTETIQDTENVIKNKIEFLTNEVDEEASKEDEDEDSESSSDEESSVESTDSLPNDTNLTNSNNRLLSPNSSIANTYYLLQDYTRALNYYQKDIKHRIKKLSRKPLLIKCKVKSDNMWFFLIELFTKLISQVKQSQRIDSYESMTYEFLGDLYIKCAEIAVKTTKYSDAVYSYANALQLYTNYCFHHNTKPVSIFDTLSRKGALSVTDIADFYESIPGVNREYKTWIKLKMILLEHERAKANDEFERIIQMCFTCKQDLNLSDHSDLMIDAALNYVILKICKETYGYADAMEIIEKLKIDEKNLPIYDVIILYRLMVNFIAEFIDKDFGIINEEKAEEEPEQDKNDNDSDEKNLKTMEKYKQLLFQQISKAVTPVIDKDSMLFQTFLVGDNTDDKRVFSCIGDILTYIGAHDLAAAYWEDIRSEKEQMLSKTILDMILSKQSNVSLIYKEMKCMETDLAKCLTSIAQSYDKSGGFFEKYGDEVCRIKSGENAEFEALGYYAYAKRMFDIADSLYKKVGINVTESRHKSIEKKMSKQVELIEKAEDNSEQHEFF</sequence>
<reference evidence="5" key="1">
    <citation type="submission" date="2021-02" db="EMBL/GenBank/DDBJ databases">
        <authorList>
            <person name="Nowell W R."/>
        </authorList>
    </citation>
    <scope>NUCLEOTIDE SEQUENCE</scope>
</reference>
<dbReference type="Proteomes" id="UP000663829">
    <property type="component" value="Unassembled WGS sequence"/>
</dbReference>
<comment type="caution">
    <text evidence="5">The sequence shown here is derived from an EMBL/GenBank/DDBJ whole genome shotgun (WGS) entry which is preliminary data.</text>
</comment>
<dbReference type="Pfam" id="PF13181">
    <property type="entry name" value="TPR_8"/>
    <property type="match status" value="2"/>
</dbReference>
<evidence type="ECO:0008006" key="8">
    <source>
        <dbReference type="Google" id="ProtNLM"/>
    </source>
</evidence>
<dbReference type="PROSITE" id="PS51996">
    <property type="entry name" value="TR_MART"/>
    <property type="match status" value="1"/>
</dbReference>
<dbReference type="SUPFAM" id="SSF48452">
    <property type="entry name" value="TPR-like"/>
    <property type="match status" value="4"/>
</dbReference>
<evidence type="ECO:0000313" key="6">
    <source>
        <dbReference type="EMBL" id="CAF4202335.1"/>
    </source>
</evidence>
<feature type="repeat" description="TPR" evidence="3">
    <location>
        <begin position="192"/>
        <end position="225"/>
    </location>
</feature>
<name>A0A815GKV1_9BILA</name>
<feature type="compositionally biased region" description="Acidic residues" evidence="4">
    <location>
        <begin position="934"/>
        <end position="956"/>
    </location>
</feature>
<dbReference type="Gene3D" id="1.25.40.10">
    <property type="entry name" value="Tetratricopeptide repeat domain"/>
    <property type="match status" value="5"/>
</dbReference>
<proteinExistence type="predicted"/>
<evidence type="ECO:0000256" key="1">
    <source>
        <dbReference type="ARBA" id="ARBA00022737"/>
    </source>
</evidence>
<organism evidence="5 7">
    <name type="scientific">Didymodactylos carnosus</name>
    <dbReference type="NCBI Taxonomy" id="1234261"/>
    <lineage>
        <taxon>Eukaryota</taxon>
        <taxon>Metazoa</taxon>
        <taxon>Spiralia</taxon>
        <taxon>Gnathifera</taxon>
        <taxon>Rotifera</taxon>
        <taxon>Eurotatoria</taxon>
        <taxon>Bdelloidea</taxon>
        <taxon>Philodinida</taxon>
        <taxon>Philodinidae</taxon>
        <taxon>Didymodactylos</taxon>
    </lineage>
</organism>